<proteinExistence type="predicted"/>
<protein>
    <submittedName>
        <fullName evidence="1">Uncharacterized protein</fullName>
    </submittedName>
</protein>
<name>A0A3M7Q2U4_BRAPC</name>
<reference evidence="1 2" key="1">
    <citation type="journal article" date="2018" name="Sci. Rep.">
        <title>Genomic signatures of local adaptation to the degree of environmental predictability in rotifers.</title>
        <authorList>
            <person name="Franch-Gras L."/>
            <person name="Hahn C."/>
            <person name="Garcia-Roger E.M."/>
            <person name="Carmona M.J."/>
            <person name="Serra M."/>
            <person name="Gomez A."/>
        </authorList>
    </citation>
    <scope>NUCLEOTIDE SEQUENCE [LARGE SCALE GENOMIC DNA]</scope>
    <source>
        <strain evidence="1">HYR1</strain>
    </source>
</reference>
<comment type="caution">
    <text evidence="1">The sequence shown here is derived from an EMBL/GenBank/DDBJ whole genome shotgun (WGS) entry which is preliminary data.</text>
</comment>
<keyword evidence="2" id="KW-1185">Reference proteome</keyword>
<sequence>MRDMLGQDETFNSVGSQTNFFNSIRSLNFPVRITVLSQITSKTIQSDTKIRRVCVRVQNKK</sequence>
<gene>
    <name evidence="1" type="ORF">BpHYR1_008086</name>
</gene>
<organism evidence="1 2">
    <name type="scientific">Brachionus plicatilis</name>
    <name type="common">Marine rotifer</name>
    <name type="synonym">Brachionus muelleri</name>
    <dbReference type="NCBI Taxonomy" id="10195"/>
    <lineage>
        <taxon>Eukaryota</taxon>
        <taxon>Metazoa</taxon>
        <taxon>Spiralia</taxon>
        <taxon>Gnathifera</taxon>
        <taxon>Rotifera</taxon>
        <taxon>Eurotatoria</taxon>
        <taxon>Monogononta</taxon>
        <taxon>Pseudotrocha</taxon>
        <taxon>Ploima</taxon>
        <taxon>Brachionidae</taxon>
        <taxon>Brachionus</taxon>
    </lineage>
</organism>
<accession>A0A3M7Q2U4</accession>
<dbReference type="AlphaFoldDB" id="A0A3M7Q2U4"/>
<evidence type="ECO:0000313" key="2">
    <source>
        <dbReference type="Proteomes" id="UP000276133"/>
    </source>
</evidence>
<dbReference type="Proteomes" id="UP000276133">
    <property type="component" value="Unassembled WGS sequence"/>
</dbReference>
<evidence type="ECO:0000313" key="1">
    <source>
        <dbReference type="EMBL" id="RNA05512.1"/>
    </source>
</evidence>
<dbReference type="EMBL" id="REGN01007687">
    <property type="protein sequence ID" value="RNA05512.1"/>
    <property type="molecule type" value="Genomic_DNA"/>
</dbReference>